<dbReference type="EMBL" id="DQ912257">
    <property type="protein sequence ID" value="ABK27957.1"/>
    <property type="molecule type" value="mRNA"/>
</dbReference>
<accession>A0MJV8</accession>
<organism evidence="2">
    <name type="scientific">Arabidopsis thaliana</name>
    <name type="common">Mouse-ear cress</name>
    <dbReference type="NCBI Taxonomy" id="3702"/>
    <lineage>
        <taxon>Eukaryota</taxon>
        <taxon>Viridiplantae</taxon>
        <taxon>Streptophyta</taxon>
        <taxon>Embryophyta</taxon>
        <taxon>Tracheophyta</taxon>
        <taxon>Spermatophyta</taxon>
        <taxon>Magnoliopsida</taxon>
        <taxon>eudicotyledons</taxon>
        <taxon>Gunneridae</taxon>
        <taxon>Pentapetalae</taxon>
        <taxon>rosids</taxon>
        <taxon>malvids</taxon>
        <taxon>Brassicales</taxon>
        <taxon>Brassicaceae</taxon>
        <taxon>Camelineae</taxon>
        <taxon>Arabidopsis</taxon>
    </lineage>
</organism>
<feature type="signal peptide" evidence="1">
    <location>
        <begin position="1"/>
        <end position="24"/>
    </location>
</feature>
<proteinExistence type="evidence at transcript level"/>
<dbReference type="AlphaFoldDB" id="A0MJV8"/>
<reference evidence="2" key="1">
    <citation type="submission" date="2006-08" db="EMBL/GenBank/DDBJ databases">
        <title>Simultaneous high-throughput recombinational cloning of open reading frames in closed and open configurations.</title>
        <authorList>
            <person name="Underwood B.A."/>
            <person name="Vanderhaeghen R."/>
            <person name="Whitford R."/>
            <person name="Town C.D."/>
            <person name="Hilson P."/>
        </authorList>
    </citation>
    <scope>NUCLEOTIDE SEQUENCE</scope>
</reference>
<keyword evidence="1" id="KW-0732">Signal</keyword>
<evidence type="ECO:0000313" key="2">
    <source>
        <dbReference type="EMBL" id="ABK27957.1"/>
    </source>
</evidence>
<protein>
    <submittedName>
        <fullName evidence="2">Uncharacterized protein</fullName>
    </submittedName>
</protein>
<name>A0MJV8_ARATH</name>
<sequence>MTTTKTMLVAFVLTLFFVISSVHCSDGTSGYGITEATKRCFTPAPCTRGLFYCQTFCSSLSAVLIGVCESGICCCILNQG</sequence>
<evidence type="ECO:0000256" key="1">
    <source>
        <dbReference type="SAM" id="SignalP"/>
    </source>
</evidence>
<dbReference type="ExpressionAtlas" id="A0MJV8">
    <property type="expression patterns" value="baseline and differential"/>
</dbReference>
<feature type="chain" id="PRO_5002627518" evidence="1">
    <location>
        <begin position="25"/>
        <end position="80"/>
    </location>
</feature>
<reference evidence="2" key="2">
    <citation type="submission" date="2006-08" db="EMBL/GenBank/DDBJ databases">
        <title>Small cysteine-rich peptides resembling antimicrobial peptides have been under-predicted in plants.</title>
        <authorList>
            <person name="Silverstein K.A.T."/>
            <person name="Moskal W.A. Jr"/>
            <person name="Wu H.C."/>
            <person name="Underwood B.A."/>
            <person name="Graham M.A."/>
            <person name="Town C.D."/>
            <person name="VandenBosch K.A."/>
        </authorList>
    </citation>
    <scope>NUCLEOTIDE SEQUENCE</scope>
</reference>
<feature type="non-terminal residue" evidence="2">
    <location>
        <position position="80"/>
    </location>
</feature>